<feature type="compositionally biased region" description="Low complexity" evidence="1">
    <location>
        <begin position="1044"/>
        <end position="1057"/>
    </location>
</feature>
<feature type="compositionally biased region" description="Acidic residues" evidence="1">
    <location>
        <begin position="285"/>
        <end position="296"/>
    </location>
</feature>
<reference evidence="2" key="2">
    <citation type="submission" date="2020-06" db="EMBL/GenBank/DDBJ databases">
        <authorList>
            <person name="Sheffer M."/>
        </authorList>
    </citation>
    <scope>NUCLEOTIDE SEQUENCE</scope>
</reference>
<sequence length="1315" mass="147352">MLITTTFTMMFTAMAPQLSITIFLEIIEGVDTNKELFNLLPESKSVRKSEIRNEIPKHWAFNLKAVLSSVEDLISCYKMEEDYLYNIFIYLLWMSMDDFLKIKSSLQRCTAIIINRFSKRNWPIWQSKIALFVLSAEVQRNNKWNLVLKMIRCISYETSRGVQLFSYISYLALRKLTFNSSDPNTTPDYTQKLFEVENLMPILESISRIEKNLQLVAIKFIDLFIWNLKLTSKKELSKLCISLKRCGTSISKHATRRQYYLSVIYSRMSTLASCSSTKQMFDFVEEQEDTSNEEDSNSSQSSLEEQSLNTESNKSFDIDTSNDMLQKDNIDLQSTITNSLEAEKEIFQDKNHKENSQKRHDVLPFGQLKEQTKNIVCNTSNKLLLDGAKTLESIVSSAVPEPETKSNDELEVISKMKSDEETETISECEDYESKMNVGRKRTVTPSKLVSIHHDHDYIKKEQAAYSTIRPSKNLNTCFGKLNESNNQCEYKSAHSFVHINASSSINSLHIPDIKKSTDMQSQTRFTENSEKTRSNFMLDPENHTSTKNNINMESDNFLCTVISKSSQIVIQNDSIKSEILLNPTTMKDLNSCAVSENLGNSVNNTNVISNIGCSDNGMPSELIRSNEDIGLVIEKLITEMQSGSTQNKTFQNVLPIESLYSCSSSDNSRDSLNNREAVSNIEHSAPTISSVLGKSYEVDNPEIFIDAISEKTISHKNVVNSENNPLPLLAEISSNISNSFPEELNLIEKNFDEKCESVSQRNNKKDPDFSDSYVAGDQNLPDMQLKDTHDTLSPLVDTKKSLYSSLGSDANFVRLQFVENIEKMNSSDNEKHENFFMPSLDNILNENQNCSINTNIKPANKSVFGSNFNHDNSFIDHQNITVPSKQLPQAEVSTKIQPHSLKLPNKSCSSPKRKHADRISHLVSKRGKLLKTVLSGGWTVNFPGSSTPSSEHLNRGKTANIGSVAALTKKSSIYYTEICNSQLGNEIPAIRESFEVNASHSGNKESIEIQEESENINTKIESSVSLCSKNLNLYSGDSNDSDSRNSSKAGSSSSSNSELKQLYKSQFKNLNGPNINESSFLDNASNTMKDSETVKSAVSDFVESILSNSDDDIQIIEEVSNIKTGSKNKPNNTIATLAEDDDIQVIGEFSNSETNTKNKSYNFSATLAKDKRKNCTSLDGMSPESIQSSLKCHTESTQLSQTVPYLSDILSKKSMKSEPTTPKKFVNPKQRTPKKPVNPKQRTPKKPVNPSVSNSNSTPIKKLKLTQTLLTTVPPASTSIPTSSTKASNLIKQGDLECVDPDCYIIEDDNVINLE</sequence>
<name>A0A8T0EKM2_ARGBR</name>
<comment type="caution">
    <text evidence="2">The sequence shown here is derived from an EMBL/GenBank/DDBJ whole genome shotgun (WGS) entry which is preliminary data.</text>
</comment>
<evidence type="ECO:0000313" key="3">
    <source>
        <dbReference type="Proteomes" id="UP000807504"/>
    </source>
</evidence>
<organism evidence="2 3">
    <name type="scientific">Argiope bruennichi</name>
    <name type="common">Wasp spider</name>
    <name type="synonym">Aranea bruennichi</name>
    <dbReference type="NCBI Taxonomy" id="94029"/>
    <lineage>
        <taxon>Eukaryota</taxon>
        <taxon>Metazoa</taxon>
        <taxon>Ecdysozoa</taxon>
        <taxon>Arthropoda</taxon>
        <taxon>Chelicerata</taxon>
        <taxon>Arachnida</taxon>
        <taxon>Araneae</taxon>
        <taxon>Araneomorphae</taxon>
        <taxon>Entelegynae</taxon>
        <taxon>Araneoidea</taxon>
        <taxon>Araneidae</taxon>
        <taxon>Argiope</taxon>
    </lineage>
</organism>
<feature type="compositionally biased region" description="Low complexity" evidence="1">
    <location>
        <begin position="1246"/>
        <end position="1257"/>
    </location>
</feature>
<gene>
    <name evidence="2" type="ORF">HNY73_016996</name>
</gene>
<reference evidence="2" key="1">
    <citation type="journal article" date="2020" name="bioRxiv">
        <title>Chromosome-level reference genome of the European wasp spider Argiope bruennichi: a resource for studies on range expansion and evolutionary adaptation.</title>
        <authorList>
            <person name="Sheffer M.M."/>
            <person name="Hoppe A."/>
            <person name="Krehenwinkel H."/>
            <person name="Uhl G."/>
            <person name="Kuss A.W."/>
            <person name="Jensen L."/>
            <person name="Jensen C."/>
            <person name="Gillespie R.G."/>
            <person name="Hoff K.J."/>
            <person name="Prost S."/>
        </authorList>
    </citation>
    <scope>NUCLEOTIDE SEQUENCE</scope>
</reference>
<dbReference type="Proteomes" id="UP000807504">
    <property type="component" value="Unassembled WGS sequence"/>
</dbReference>
<feature type="region of interest" description="Disordered" evidence="1">
    <location>
        <begin position="1211"/>
        <end position="1260"/>
    </location>
</feature>
<keyword evidence="3" id="KW-1185">Reference proteome</keyword>
<proteinExistence type="predicted"/>
<feature type="region of interest" description="Disordered" evidence="1">
    <location>
        <begin position="285"/>
        <end position="321"/>
    </location>
</feature>
<evidence type="ECO:0000313" key="2">
    <source>
        <dbReference type="EMBL" id="KAF8774447.1"/>
    </source>
</evidence>
<feature type="compositionally biased region" description="Low complexity" evidence="1">
    <location>
        <begin position="297"/>
        <end position="313"/>
    </location>
</feature>
<accession>A0A8T0EKM2</accession>
<dbReference type="EMBL" id="JABXBU010002227">
    <property type="protein sequence ID" value="KAF8774447.1"/>
    <property type="molecule type" value="Genomic_DNA"/>
</dbReference>
<feature type="region of interest" description="Disordered" evidence="1">
    <location>
        <begin position="517"/>
        <end position="549"/>
    </location>
</feature>
<evidence type="ECO:0000256" key="1">
    <source>
        <dbReference type="SAM" id="MobiDB-lite"/>
    </source>
</evidence>
<feature type="region of interest" description="Disordered" evidence="1">
    <location>
        <begin position="1035"/>
        <end position="1058"/>
    </location>
</feature>
<protein>
    <submittedName>
        <fullName evidence="2">Uncharacterized protein</fullName>
    </submittedName>
</protein>